<dbReference type="FunFam" id="3.40.50.1470:FF:000001">
    <property type="entry name" value="Peptidyl-tRNA hydrolase"/>
    <property type="match status" value="1"/>
</dbReference>
<evidence type="ECO:0000256" key="7">
    <source>
        <dbReference type="HAMAP-Rule" id="MF_00083"/>
    </source>
</evidence>
<dbReference type="OrthoDB" id="9800507at2"/>
<sequence length="208" mass="24139">MYRFLLRLFKRKKEKEGQDIMKKYLIVGLGNIGEKYANTRHNIGFKILDYFAKKEALTFETQKLGDITTYKLKGRTFIFLKPNTYMNLSGKAILYWLTKEKIPLENVLVITDDLNLPFGSIRLKAKGSDGGHNGLKDIQEKLNTTKYNRYRFGISDAFSKGRQIDYVLGEWNQEELDKLKERLDKSVELIKSFVLAGMNITMNTFNGK</sequence>
<dbReference type="InterPro" id="IPR018171">
    <property type="entry name" value="Pept_tRNA_hydro_CS"/>
</dbReference>
<dbReference type="EMBL" id="SRSO01000020">
    <property type="protein sequence ID" value="TGV01767.1"/>
    <property type="molecule type" value="Genomic_DNA"/>
</dbReference>
<comment type="function">
    <text evidence="7">Catalyzes the release of premature peptidyl moieties from peptidyl-tRNA molecules trapped in stalled 50S ribosomal subunits, and thus maintains levels of free tRNAs and 50S ribosomes.</text>
</comment>
<keyword evidence="3 7" id="KW-0378">Hydrolase</keyword>
<dbReference type="PANTHER" id="PTHR17224:SF1">
    <property type="entry name" value="PEPTIDYL-TRNA HYDROLASE"/>
    <property type="match status" value="1"/>
</dbReference>
<feature type="site" description="Stabilizes the basic form of H active site to accept a proton" evidence="7">
    <location>
        <position position="112"/>
    </location>
</feature>
<evidence type="ECO:0000313" key="10">
    <source>
        <dbReference type="EMBL" id="TGV01767.1"/>
    </source>
</evidence>
<dbReference type="InterPro" id="IPR001328">
    <property type="entry name" value="Pept_tRNA_hydro"/>
</dbReference>
<proteinExistence type="inferred from homology"/>
<feature type="active site" description="Proton acceptor" evidence="7">
    <location>
        <position position="41"/>
    </location>
</feature>
<feature type="binding site" evidence="7">
    <location>
        <position position="36"/>
    </location>
    <ligand>
        <name>tRNA</name>
        <dbReference type="ChEBI" id="CHEBI:17843"/>
    </ligand>
</feature>
<dbReference type="EC" id="3.1.1.29" evidence="1 7"/>
<dbReference type="Gene3D" id="3.40.50.1470">
    <property type="entry name" value="Peptidyl-tRNA hydrolase"/>
    <property type="match status" value="1"/>
</dbReference>
<comment type="similarity">
    <text evidence="5 7 9">Belongs to the PTH family.</text>
</comment>
<evidence type="ECO:0000256" key="9">
    <source>
        <dbReference type="RuleBase" id="RU004320"/>
    </source>
</evidence>
<comment type="caution">
    <text evidence="10">The sequence shown here is derived from an EMBL/GenBank/DDBJ whole genome shotgun (WGS) entry which is preliminary data.</text>
</comment>
<evidence type="ECO:0000256" key="5">
    <source>
        <dbReference type="ARBA" id="ARBA00038063"/>
    </source>
</evidence>
<keyword evidence="4 7" id="KW-0694">RNA-binding</keyword>
<dbReference type="SUPFAM" id="SSF53178">
    <property type="entry name" value="Peptidyl-tRNA hydrolase-like"/>
    <property type="match status" value="1"/>
</dbReference>
<comment type="catalytic activity">
    <reaction evidence="7 8">
        <text>an N-acyl-L-alpha-aminoacyl-tRNA + H2O = an N-acyl-L-amino acid + a tRNA + H(+)</text>
        <dbReference type="Rhea" id="RHEA:54448"/>
        <dbReference type="Rhea" id="RHEA-COMP:10123"/>
        <dbReference type="Rhea" id="RHEA-COMP:13883"/>
        <dbReference type="ChEBI" id="CHEBI:15377"/>
        <dbReference type="ChEBI" id="CHEBI:15378"/>
        <dbReference type="ChEBI" id="CHEBI:59874"/>
        <dbReference type="ChEBI" id="CHEBI:78442"/>
        <dbReference type="ChEBI" id="CHEBI:138191"/>
        <dbReference type="EC" id="3.1.1.29"/>
    </reaction>
</comment>
<dbReference type="Proteomes" id="UP000307602">
    <property type="component" value="Unassembled WGS sequence"/>
</dbReference>
<feature type="site" description="Discriminates between blocked and unblocked aminoacyl-tRNA" evidence="7">
    <location>
        <position position="31"/>
    </location>
</feature>
<gene>
    <name evidence="7" type="primary">pth</name>
    <name evidence="10" type="ORF">EM932_13915</name>
</gene>
<reference evidence="10 11" key="1">
    <citation type="submission" date="2019-04" db="EMBL/GenBank/DDBJ databases">
        <authorList>
            <person name="Liu A."/>
        </authorList>
    </citation>
    <scope>NUCLEOTIDE SEQUENCE [LARGE SCALE GENOMIC DNA]</scope>
    <source>
        <strain evidence="10 11">RZ03</strain>
    </source>
</reference>
<dbReference type="HAMAP" id="MF_00083">
    <property type="entry name" value="Pept_tRNA_hydro_bact"/>
    <property type="match status" value="1"/>
</dbReference>
<dbReference type="InterPro" id="IPR036416">
    <property type="entry name" value="Pept_tRNA_hydro_sf"/>
</dbReference>
<name>A0A4S1DUQ8_9FLAO</name>
<dbReference type="GO" id="GO:0004045">
    <property type="term" value="F:peptidyl-tRNA hydrolase activity"/>
    <property type="evidence" value="ECO:0007669"/>
    <property type="project" value="UniProtKB-UniRule"/>
</dbReference>
<evidence type="ECO:0000256" key="8">
    <source>
        <dbReference type="RuleBase" id="RU000673"/>
    </source>
</evidence>
<dbReference type="RefSeq" id="WP_135877801.1">
    <property type="nucleotide sequence ID" value="NZ_SRSO01000020.1"/>
</dbReference>
<dbReference type="PANTHER" id="PTHR17224">
    <property type="entry name" value="PEPTIDYL-TRNA HYDROLASE"/>
    <property type="match status" value="1"/>
</dbReference>
<dbReference type="CDD" id="cd00462">
    <property type="entry name" value="PTH"/>
    <property type="match status" value="1"/>
</dbReference>
<evidence type="ECO:0000256" key="6">
    <source>
        <dbReference type="ARBA" id="ARBA00050038"/>
    </source>
</evidence>
<evidence type="ECO:0000256" key="3">
    <source>
        <dbReference type="ARBA" id="ARBA00022801"/>
    </source>
</evidence>
<dbReference type="Pfam" id="PF01195">
    <property type="entry name" value="Pept_tRNA_hydro"/>
    <property type="match status" value="1"/>
</dbReference>
<organism evidence="10 11">
    <name type="scientific">Flavivirga rizhaonensis</name>
    <dbReference type="NCBI Taxonomy" id="2559571"/>
    <lineage>
        <taxon>Bacteria</taxon>
        <taxon>Pseudomonadati</taxon>
        <taxon>Bacteroidota</taxon>
        <taxon>Flavobacteriia</taxon>
        <taxon>Flavobacteriales</taxon>
        <taxon>Flavobacteriaceae</taxon>
        <taxon>Flavivirga</taxon>
    </lineage>
</organism>
<dbReference type="GO" id="GO:0000049">
    <property type="term" value="F:tRNA binding"/>
    <property type="evidence" value="ECO:0007669"/>
    <property type="project" value="UniProtKB-UniRule"/>
</dbReference>
<dbReference type="PROSITE" id="PS01196">
    <property type="entry name" value="PEPT_TRNA_HYDROL_2"/>
    <property type="match status" value="1"/>
</dbReference>
<keyword evidence="2 7" id="KW-0820">tRNA-binding</keyword>
<dbReference type="PROSITE" id="PS01195">
    <property type="entry name" value="PEPT_TRNA_HYDROL_1"/>
    <property type="match status" value="1"/>
</dbReference>
<evidence type="ECO:0000256" key="1">
    <source>
        <dbReference type="ARBA" id="ARBA00013260"/>
    </source>
</evidence>
<comment type="function">
    <text evidence="7">Hydrolyzes ribosome-free peptidyl-tRNAs (with 1 or more amino acids incorporated), which drop off the ribosome during protein synthesis, or as a result of ribosome stalling.</text>
</comment>
<keyword evidence="11" id="KW-1185">Reference proteome</keyword>
<accession>A0A4S1DUQ8</accession>
<keyword evidence="7" id="KW-0963">Cytoplasm</keyword>
<evidence type="ECO:0000256" key="4">
    <source>
        <dbReference type="ARBA" id="ARBA00022884"/>
    </source>
</evidence>
<evidence type="ECO:0000256" key="2">
    <source>
        <dbReference type="ARBA" id="ARBA00022555"/>
    </source>
</evidence>
<comment type="subunit">
    <text evidence="7">Monomer.</text>
</comment>
<dbReference type="GO" id="GO:0072344">
    <property type="term" value="P:rescue of stalled ribosome"/>
    <property type="evidence" value="ECO:0007669"/>
    <property type="project" value="UniProtKB-UniRule"/>
</dbReference>
<feature type="binding site" evidence="7">
    <location>
        <position position="87"/>
    </location>
    <ligand>
        <name>tRNA</name>
        <dbReference type="ChEBI" id="CHEBI:17843"/>
    </ligand>
</feature>
<dbReference type="GO" id="GO:0005737">
    <property type="term" value="C:cytoplasm"/>
    <property type="evidence" value="ECO:0007669"/>
    <property type="project" value="UniProtKB-SubCell"/>
</dbReference>
<feature type="binding site" evidence="7">
    <location>
        <position position="133"/>
    </location>
    <ligand>
        <name>tRNA</name>
        <dbReference type="ChEBI" id="CHEBI:17843"/>
    </ligand>
</feature>
<dbReference type="NCBIfam" id="TIGR00447">
    <property type="entry name" value="pth"/>
    <property type="match status" value="1"/>
</dbReference>
<dbReference type="AlphaFoldDB" id="A0A4S1DUQ8"/>
<evidence type="ECO:0000313" key="11">
    <source>
        <dbReference type="Proteomes" id="UP000307602"/>
    </source>
</evidence>
<protein>
    <recommendedName>
        <fullName evidence="6 7">Peptidyl-tRNA hydrolase</fullName>
        <shortName evidence="7">Pth</shortName>
        <ecNumber evidence="1 7">3.1.1.29</ecNumber>
    </recommendedName>
</protein>
<dbReference type="GO" id="GO:0006515">
    <property type="term" value="P:protein quality control for misfolded or incompletely synthesized proteins"/>
    <property type="evidence" value="ECO:0007669"/>
    <property type="project" value="UniProtKB-UniRule"/>
</dbReference>
<feature type="binding site" evidence="7">
    <location>
        <position position="85"/>
    </location>
    <ligand>
        <name>tRNA</name>
        <dbReference type="ChEBI" id="CHEBI:17843"/>
    </ligand>
</feature>
<comment type="subcellular location">
    <subcellularLocation>
        <location evidence="7">Cytoplasm</location>
    </subcellularLocation>
</comment>